<gene>
    <name evidence="3" type="ORF">QE109_08095</name>
</gene>
<proteinExistence type="predicted"/>
<keyword evidence="3" id="KW-0418">Kinase</keyword>
<dbReference type="PANTHER" id="PTHR40050:SF1">
    <property type="entry name" value="INNER SPORE COAT PROTEIN H"/>
    <property type="match status" value="1"/>
</dbReference>
<evidence type="ECO:0000256" key="2">
    <source>
        <dbReference type="SAM" id="Phobius"/>
    </source>
</evidence>
<sequence length="655" mass="71544">MKKLQALIAITILIVMIIFIDQFSASFILNDSTASEIDNYVYPHEQVIDVNIQIDTDTYTEMIANAMSEEYVMADITYNGYTFNNVAIRPKGNSSLRDVAQSGGTRLSFKVDLDKYIDGQNLFGITKLNLNNLFQDETLMKEYISYDMLDSIEAIAPDTTYVSLSINGEFFGLYLSVEEVNETFLMENFGNYDGELYKPDVGIGADLAYISDDPEDYEGVVPQDDDMETDANFVELVKVIDKIIENGGETDEYQLSDVLNVDSFLKYLAFSTAVVHMDSYQSGMFHNYYLYYNTDTELFEWITWDLNMAFNGFPMSGLTDEEATQFLIDEPVIGAMSGYPLVEAAFTNTEYVKIYHDYIQELIDGYLDITNFENVVTSTFSMIESYASIDPSAFFELDTVKTNVFDSSSTSTISLLEFVELRAENMQDQLDGLIVSTNDGKGNSGSQSMGQKGGQPNQGGEQIPGDATAEGVQLDGAEVSNKPTAPADGAEVSNKPAAPADGEETSNMPAAPADGAEVAVGTRPGPAVATGSEAIDVEFSIEMLPPVILALYESGELPDEITEYLDKGEAPPKDLMDAFMVESGISTQVGNQNQPPSDVAGGVSGNETSNPGNLTGDVTTESVMTTQEIINTLIPIGGSLAVAVVLLLYLVFRKY</sequence>
<organism evidence="3 4">
    <name type="scientific">Fusibacter bizertensis</name>
    <dbReference type="NCBI Taxonomy" id="1488331"/>
    <lineage>
        <taxon>Bacteria</taxon>
        <taxon>Bacillati</taxon>
        <taxon>Bacillota</taxon>
        <taxon>Clostridia</taxon>
        <taxon>Eubacteriales</taxon>
        <taxon>Eubacteriales Family XII. Incertae Sedis</taxon>
        <taxon>Fusibacter</taxon>
    </lineage>
</organism>
<evidence type="ECO:0000313" key="3">
    <source>
        <dbReference type="EMBL" id="MDH8678105.1"/>
    </source>
</evidence>
<keyword evidence="2" id="KW-0812">Transmembrane</keyword>
<dbReference type="InterPro" id="IPR014867">
    <property type="entry name" value="Spore_coat_CotH_CotH2/3/7"/>
</dbReference>
<dbReference type="RefSeq" id="WP_281093934.1">
    <property type="nucleotide sequence ID" value="NZ_JARYZI010000004.1"/>
</dbReference>
<keyword evidence="3" id="KW-0808">Transferase</keyword>
<keyword evidence="4" id="KW-1185">Reference proteome</keyword>
<keyword evidence="2" id="KW-0472">Membrane</keyword>
<feature type="compositionally biased region" description="Polar residues" evidence="1">
    <location>
        <begin position="605"/>
        <end position="615"/>
    </location>
</feature>
<comment type="caution">
    <text evidence="3">The sequence shown here is derived from an EMBL/GenBank/DDBJ whole genome shotgun (WGS) entry which is preliminary data.</text>
</comment>
<protein>
    <submittedName>
        <fullName evidence="3">CotH kinase family protein</fullName>
    </submittedName>
</protein>
<dbReference type="Proteomes" id="UP001158045">
    <property type="component" value="Unassembled WGS sequence"/>
</dbReference>
<accession>A0ABT6NCF4</accession>
<dbReference type="Pfam" id="PF08757">
    <property type="entry name" value="CotH"/>
    <property type="match status" value="1"/>
</dbReference>
<keyword evidence="2" id="KW-1133">Transmembrane helix</keyword>
<reference evidence="3 4" key="1">
    <citation type="submission" date="2023-04" db="EMBL/GenBank/DDBJ databases">
        <title>Fusibacter bizertensis strain WBS, isolated from littoral bottom sediments of the Arctic seas - biochemical and genomic analysis.</title>
        <authorList>
            <person name="Brioukhanov A.L."/>
        </authorList>
    </citation>
    <scope>NUCLEOTIDE SEQUENCE [LARGE SCALE GENOMIC DNA]</scope>
    <source>
        <strain evidence="3 4">WBS</strain>
    </source>
</reference>
<dbReference type="PANTHER" id="PTHR40050">
    <property type="entry name" value="INNER SPORE COAT PROTEIN H"/>
    <property type="match status" value="1"/>
</dbReference>
<feature type="compositionally biased region" description="Low complexity" evidence="1">
    <location>
        <begin position="440"/>
        <end position="450"/>
    </location>
</feature>
<feature type="region of interest" description="Disordered" evidence="1">
    <location>
        <begin position="479"/>
        <end position="525"/>
    </location>
</feature>
<evidence type="ECO:0000256" key="1">
    <source>
        <dbReference type="SAM" id="MobiDB-lite"/>
    </source>
</evidence>
<dbReference type="GO" id="GO:0016301">
    <property type="term" value="F:kinase activity"/>
    <property type="evidence" value="ECO:0007669"/>
    <property type="project" value="UniProtKB-KW"/>
</dbReference>
<feature type="region of interest" description="Disordered" evidence="1">
    <location>
        <begin position="588"/>
        <end position="615"/>
    </location>
</feature>
<evidence type="ECO:0000313" key="4">
    <source>
        <dbReference type="Proteomes" id="UP001158045"/>
    </source>
</evidence>
<name>A0ABT6NCF4_9FIRM</name>
<feature type="transmembrane region" description="Helical" evidence="2">
    <location>
        <begin position="633"/>
        <end position="652"/>
    </location>
</feature>
<feature type="transmembrane region" description="Helical" evidence="2">
    <location>
        <begin position="7"/>
        <end position="29"/>
    </location>
</feature>
<feature type="region of interest" description="Disordered" evidence="1">
    <location>
        <begin position="434"/>
        <end position="467"/>
    </location>
</feature>
<dbReference type="EMBL" id="JARYZI010000004">
    <property type="protein sequence ID" value="MDH8678105.1"/>
    <property type="molecule type" value="Genomic_DNA"/>
</dbReference>